<protein>
    <recommendedName>
        <fullName evidence="3">BRO family protein</fullName>
    </recommendedName>
</protein>
<gene>
    <name evidence="1" type="ORF">MACH21_05090</name>
</gene>
<proteinExistence type="predicted"/>
<evidence type="ECO:0000313" key="1">
    <source>
        <dbReference type="EMBL" id="BDW84332.1"/>
    </source>
</evidence>
<organism evidence="1 2">
    <name type="scientific">Roseicyclus marinus</name>
    <dbReference type="NCBI Taxonomy" id="2161673"/>
    <lineage>
        <taxon>Bacteria</taxon>
        <taxon>Pseudomonadati</taxon>
        <taxon>Pseudomonadota</taxon>
        <taxon>Alphaproteobacteria</taxon>
        <taxon>Rhodobacterales</taxon>
        <taxon>Roseobacteraceae</taxon>
        <taxon>Roseicyclus</taxon>
    </lineage>
</organism>
<dbReference type="AlphaFoldDB" id="A0AA48H2Y9"/>
<reference evidence="1 2" key="1">
    <citation type="submission" date="2023-01" db="EMBL/GenBank/DDBJ databases">
        <title>Complete genome sequence of Roseicyclus marinus strain Dej080120_10.</title>
        <authorList>
            <person name="Ueki S."/>
            <person name="Maruyama F."/>
        </authorList>
    </citation>
    <scope>NUCLEOTIDE SEQUENCE [LARGE SCALE GENOMIC DNA]</scope>
    <source>
        <strain evidence="1 2">Dej080120_10</strain>
    </source>
</reference>
<accession>A0AA48H2Y9</accession>
<dbReference type="EMBL" id="AP027266">
    <property type="protein sequence ID" value="BDW84332.1"/>
    <property type="molecule type" value="Genomic_DNA"/>
</dbReference>
<sequence>MTPMADHDGCPLFGESFTHKVLDFEGISIDVIESEGRLWLSAPSVFMALGFEVDGGGGGFNRRLRRVCHPDIIKVEETTFRFTDGRRNRSSLISPRAVTMFAEAKTKGRNPIKANAFVAWMEATLLNGKTVEEVSPARAPQITLEPTFREVTKVADQDEAGRPLDPLRPDGPYWGCGHFGPLMDGEINFEGKTLWWNDATAQIPPINLDDVDDVCLIDETDVF</sequence>
<dbReference type="KEGG" id="rmai:MACH21_05090"/>
<name>A0AA48H2Y9_9RHOB</name>
<keyword evidence="2" id="KW-1185">Reference proteome</keyword>
<evidence type="ECO:0000313" key="2">
    <source>
        <dbReference type="Proteomes" id="UP001337723"/>
    </source>
</evidence>
<evidence type="ECO:0008006" key="3">
    <source>
        <dbReference type="Google" id="ProtNLM"/>
    </source>
</evidence>
<dbReference type="Proteomes" id="UP001337723">
    <property type="component" value="Chromosome"/>
</dbReference>